<evidence type="ECO:0000313" key="1">
    <source>
        <dbReference type="EMBL" id="MPY39611.1"/>
    </source>
</evidence>
<dbReference type="OrthoDB" id="3397645at2"/>
<organism evidence="1 2">
    <name type="scientific">Streptomyces phyllanthi</name>
    <dbReference type="NCBI Taxonomy" id="1803180"/>
    <lineage>
        <taxon>Bacteria</taxon>
        <taxon>Bacillati</taxon>
        <taxon>Actinomycetota</taxon>
        <taxon>Actinomycetes</taxon>
        <taxon>Kitasatosporales</taxon>
        <taxon>Streptomycetaceae</taxon>
        <taxon>Streptomyces</taxon>
    </lineage>
</organism>
<proteinExistence type="predicted"/>
<evidence type="ECO:0000313" key="2">
    <source>
        <dbReference type="Proteomes" id="UP000326979"/>
    </source>
</evidence>
<reference evidence="1 2" key="1">
    <citation type="submission" date="2019-07" db="EMBL/GenBank/DDBJ databases">
        <title>New species of Amycolatopsis and Streptomyces.</title>
        <authorList>
            <person name="Duangmal K."/>
            <person name="Teo W.F.A."/>
            <person name="Lipun K."/>
        </authorList>
    </citation>
    <scope>NUCLEOTIDE SEQUENCE [LARGE SCALE GENOMIC DNA]</scope>
    <source>
        <strain evidence="1 2">TISTR 2346</strain>
    </source>
</reference>
<comment type="caution">
    <text evidence="1">The sequence shown here is derived from an EMBL/GenBank/DDBJ whole genome shotgun (WGS) entry which is preliminary data.</text>
</comment>
<sequence length="91" mass="10350">MKKYCKAYSLGELRKFPGWAAGAAAEEHDIADEQPVFLCDELTVLISPVGKDKDKRLFSDVTPEWREFCTEVLKFEIPEDLAFAYAESEQS</sequence>
<gene>
    <name evidence="1" type="ORF">FNH04_06675</name>
</gene>
<dbReference type="EMBL" id="VJZE01000026">
    <property type="protein sequence ID" value="MPY39611.1"/>
    <property type="molecule type" value="Genomic_DNA"/>
</dbReference>
<dbReference type="AlphaFoldDB" id="A0A5N8VWG9"/>
<accession>A0A5N8VWG9</accession>
<keyword evidence="2" id="KW-1185">Reference proteome</keyword>
<protein>
    <submittedName>
        <fullName evidence="1">Uncharacterized protein</fullName>
    </submittedName>
</protein>
<dbReference type="Proteomes" id="UP000326979">
    <property type="component" value="Unassembled WGS sequence"/>
</dbReference>
<name>A0A5N8VWG9_9ACTN</name>
<dbReference type="RefSeq" id="WP_152781287.1">
    <property type="nucleotide sequence ID" value="NZ_BAABEQ010000041.1"/>
</dbReference>